<dbReference type="AlphaFoldDB" id="A0AAV2ME29"/>
<evidence type="ECO:0000313" key="3">
    <source>
        <dbReference type="Proteomes" id="UP001497482"/>
    </source>
</evidence>
<feature type="compositionally biased region" description="Basic and acidic residues" evidence="1">
    <location>
        <begin position="132"/>
        <end position="141"/>
    </location>
</feature>
<keyword evidence="3" id="KW-1185">Reference proteome</keyword>
<protein>
    <submittedName>
        <fullName evidence="2">Uncharacterized protein</fullName>
    </submittedName>
</protein>
<reference evidence="2 3" key="1">
    <citation type="submission" date="2024-04" db="EMBL/GenBank/DDBJ databases">
        <authorList>
            <person name="Waldvogel A.-M."/>
            <person name="Schoenle A."/>
        </authorList>
    </citation>
    <scope>NUCLEOTIDE SEQUENCE [LARGE SCALE GENOMIC DNA]</scope>
</reference>
<feature type="region of interest" description="Disordered" evidence="1">
    <location>
        <begin position="93"/>
        <end position="141"/>
    </location>
</feature>
<name>A0AAV2ME29_KNICA</name>
<gene>
    <name evidence="2" type="ORF">KC01_LOCUS38045</name>
</gene>
<accession>A0AAV2ME29</accession>
<evidence type="ECO:0000256" key="1">
    <source>
        <dbReference type="SAM" id="MobiDB-lite"/>
    </source>
</evidence>
<organism evidence="2 3">
    <name type="scientific">Knipowitschia caucasica</name>
    <name type="common">Caucasian dwarf goby</name>
    <name type="synonym">Pomatoschistus caucasicus</name>
    <dbReference type="NCBI Taxonomy" id="637954"/>
    <lineage>
        <taxon>Eukaryota</taxon>
        <taxon>Metazoa</taxon>
        <taxon>Chordata</taxon>
        <taxon>Craniata</taxon>
        <taxon>Vertebrata</taxon>
        <taxon>Euteleostomi</taxon>
        <taxon>Actinopterygii</taxon>
        <taxon>Neopterygii</taxon>
        <taxon>Teleostei</taxon>
        <taxon>Neoteleostei</taxon>
        <taxon>Acanthomorphata</taxon>
        <taxon>Gobiaria</taxon>
        <taxon>Gobiiformes</taxon>
        <taxon>Gobioidei</taxon>
        <taxon>Gobiidae</taxon>
        <taxon>Gobiinae</taxon>
        <taxon>Knipowitschia</taxon>
    </lineage>
</organism>
<feature type="compositionally biased region" description="Basic and acidic residues" evidence="1">
    <location>
        <begin position="110"/>
        <end position="121"/>
    </location>
</feature>
<dbReference type="Proteomes" id="UP001497482">
    <property type="component" value="Chromosome 7"/>
</dbReference>
<dbReference type="EMBL" id="OZ035829">
    <property type="protein sequence ID" value="CAL1611651.1"/>
    <property type="molecule type" value="Genomic_DNA"/>
</dbReference>
<proteinExistence type="predicted"/>
<feature type="region of interest" description="Disordered" evidence="1">
    <location>
        <begin position="1"/>
        <end position="81"/>
    </location>
</feature>
<feature type="compositionally biased region" description="Basic and acidic residues" evidence="1">
    <location>
        <begin position="9"/>
        <end position="41"/>
    </location>
</feature>
<evidence type="ECO:0000313" key="2">
    <source>
        <dbReference type="EMBL" id="CAL1611651.1"/>
    </source>
</evidence>
<sequence length="141" mass="15976">MGGWKRGRREQPTGDARHREREKVRCARATEARSDGEDLRTGGDIWSARRRAPSRMWRQHGEAAGPGLRAAPRSLRHRPGQEPPQEIAMIATHPEPATLPPRLSAGCSGELRRRENEKQMPPREQGLRAMRKREGPPRGRT</sequence>